<keyword evidence="1" id="KW-0732">Signal</keyword>
<dbReference type="AlphaFoldDB" id="A0A919IGH0"/>
<evidence type="ECO:0000256" key="1">
    <source>
        <dbReference type="SAM" id="SignalP"/>
    </source>
</evidence>
<evidence type="ECO:0000313" key="3">
    <source>
        <dbReference type="Proteomes" id="UP000619479"/>
    </source>
</evidence>
<feature type="chain" id="PRO_5036850559" description="Lipoprotein" evidence="1">
    <location>
        <begin position="20"/>
        <end position="181"/>
    </location>
</feature>
<dbReference type="RefSeq" id="WP_203741788.1">
    <property type="nucleotide sequence ID" value="NZ_BAAAUC010000003.1"/>
</dbReference>
<accession>A0A919IGH0</accession>
<organism evidence="2 3">
    <name type="scientific">Actinoplanes cyaneus</name>
    <dbReference type="NCBI Taxonomy" id="52696"/>
    <lineage>
        <taxon>Bacteria</taxon>
        <taxon>Bacillati</taxon>
        <taxon>Actinomycetota</taxon>
        <taxon>Actinomycetes</taxon>
        <taxon>Micromonosporales</taxon>
        <taxon>Micromonosporaceae</taxon>
        <taxon>Actinoplanes</taxon>
    </lineage>
</organism>
<keyword evidence="3" id="KW-1185">Reference proteome</keyword>
<dbReference type="EMBL" id="BOMH01000027">
    <property type="protein sequence ID" value="GID65610.1"/>
    <property type="molecule type" value="Genomic_DNA"/>
</dbReference>
<sequence>MNRTVFTLLLPLLVTAGLAGCGNHPAPTAAPSSSTLLALGQEWTQCLRSHGLTRMPDAEISQDGYLQFPAGDYNWKADLGKHRDIIDACQSIEDRYPPNAFRPKDKFSADDLRKLAAYAACVREHGIPAFPDPNEAGEFDLSGTALAGGIPGQLRDQADAACHSVWDGAVKITGGTGGGKK</sequence>
<comment type="caution">
    <text evidence="2">The sequence shown here is derived from an EMBL/GenBank/DDBJ whole genome shotgun (WGS) entry which is preliminary data.</text>
</comment>
<evidence type="ECO:0008006" key="4">
    <source>
        <dbReference type="Google" id="ProtNLM"/>
    </source>
</evidence>
<reference evidence="2" key="1">
    <citation type="submission" date="2021-01" db="EMBL/GenBank/DDBJ databases">
        <title>Whole genome shotgun sequence of Actinoplanes cyaneus NBRC 14990.</title>
        <authorList>
            <person name="Komaki H."/>
            <person name="Tamura T."/>
        </authorList>
    </citation>
    <scope>NUCLEOTIDE SEQUENCE</scope>
    <source>
        <strain evidence="2">NBRC 14990</strain>
    </source>
</reference>
<dbReference type="PROSITE" id="PS51257">
    <property type="entry name" value="PROKAR_LIPOPROTEIN"/>
    <property type="match status" value="1"/>
</dbReference>
<evidence type="ECO:0000313" key="2">
    <source>
        <dbReference type="EMBL" id="GID65610.1"/>
    </source>
</evidence>
<dbReference type="Proteomes" id="UP000619479">
    <property type="component" value="Unassembled WGS sequence"/>
</dbReference>
<gene>
    <name evidence="2" type="ORF">Acy02nite_34910</name>
</gene>
<feature type="signal peptide" evidence="1">
    <location>
        <begin position="1"/>
        <end position="19"/>
    </location>
</feature>
<proteinExistence type="predicted"/>
<protein>
    <recommendedName>
        <fullName evidence="4">Lipoprotein</fullName>
    </recommendedName>
</protein>
<name>A0A919IGH0_9ACTN</name>